<dbReference type="EMBL" id="SRKY01000005">
    <property type="protein sequence ID" value="THH34766.1"/>
    <property type="molecule type" value="Genomic_DNA"/>
</dbReference>
<gene>
    <name evidence="2" type="ORF">E4Z66_17515</name>
</gene>
<feature type="domain" description="NYN" evidence="1">
    <location>
        <begin position="4"/>
        <end position="130"/>
    </location>
</feature>
<dbReference type="Gene3D" id="3.40.50.1010">
    <property type="entry name" value="5'-nuclease"/>
    <property type="match status" value="1"/>
</dbReference>
<proteinExistence type="predicted"/>
<dbReference type="RefSeq" id="WP_136464353.1">
    <property type="nucleotide sequence ID" value="NZ_SRKY01000005.1"/>
</dbReference>
<dbReference type="InterPro" id="IPR021139">
    <property type="entry name" value="NYN"/>
</dbReference>
<dbReference type="OrthoDB" id="9783963at2"/>
<organism evidence="2 3">
    <name type="scientific">Aliishimia ponticola</name>
    <dbReference type="NCBI Taxonomy" id="2499833"/>
    <lineage>
        <taxon>Bacteria</taxon>
        <taxon>Pseudomonadati</taxon>
        <taxon>Pseudomonadota</taxon>
        <taxon>Alphaproteobacteria</taxon>
        <taxon>Rhodobacterales</taxon>
        <taxon>Paracoccaceae</taxon>
        <taxon>Aliishimia</taxon>
    </lineage>
</organism>
<protein>
    <submittedName>
        <fullName evidence="2">NYN domain-containing protein</fullName>
    </submittedName>
</protein>
<dbReference type="PANTHER" id="PTHR35811">
    <property type="entry name" value="SLR1870 PROTEIN"/>
    <property type="match status" value="1"/>
</dbReference>
<keyword evidence="3" id="KW-1185">Reference proteome</keyword>
<comment type="caution">
    <text evidence="2">The sequence shown here is derived from an EMBL/GenBank/DDBJ whole genome shotgun (WGS) entry which is preliminary data.</text>
</comment>
<accession>A0A4S4N6K0</accession>
<sequence length="226" mass="24323">MTARTALYVDGDNLGAGYGPQILELARQAGRLDIARVYADFGKTCGWNNVPGVRTCHAGTGKNASDLLLAVDAMQFAHTAGITTHVIATSDGDFSHLALRLREIGHTVIGIGEAKAPDKLTAACSTFHKLAAKTRPPCAQTRTGEDITQMDQHIRAIIAAGSQEGRGLELQKMAQKMQRQHGIKLSDLTVRTWRSYLSARPTLYELDPPGPGAKVRFKQNGFNGAT</sequence>
<reference evidence="2 3" key="1">
    <citation type="submission" date="2019-04" db="EMBL/GenBank/DDBJ databases">
        <title>Shimia ponticola sp. nov., isolated from seawater.</title>
        <authorList>
            <person name="Kim Y.-O."/>
            <person name="Yoon J.-H."/>
        </authorList>
    </citation>
    <scope>NUCLEOTIDE SEQUENCE [LARGE SCALE GENOMIC DNA]</scope>
    <source>
        <strain evidence="2 3">MYP11</strain>
    </source>
</reference>
<evidence type="ECO:0000313" key="3">
    <source>
        <dbReference type="Proteomes" id="UP000306602"/>
    </source>
</evidence>
<dbReference type="Proteomes" id="UP000306602">
    <property type="component" value="Unassembled WGS sequence"/>
</dbReference>
<dbReference type="GO" id="GO:0004540">
    <property type="term" value="F:RNA nuclease activity"/>
    <property type="evidence" value="ECO:0007669"/>
    <property type="project" value="InterPro"/>
</dbReference>
<evidence type="ECO:0000259" key="1">
    <source>
        <dbReference type="Pfam" id="PF01936"/>
    </source>
</evidence>
<dbReference type="Pfam" id="PF01936">
    <property type="entry name" value="NYN"/>
    <property type="match status" value="1"/>
</dbReference>
<name>A0A4S4N6K0_9RHOB</name>
<dbReference type="CDD" id="cd11297">
    <property type="entry name" value="PIN_LabA-like_N_1"/>
    <property type="match status" value="1"/>
</dbReference>
<dbReference type="AlphaFoldDB" id="A0A4S4N6K0"/>
<evidence type="ECO:0000313" key="2">
    <source>
        <dbReference type="EMBL" id="THH34766.1"/>
    </source>
</evidence>
<dbReference type="PANTHER" id="PTHR35811:SF1">
    <property type="entry name" value="HTH OST-TYPE DOMAIN-CONTAINING PROTEIN"/>
    <property type="match status" value="1"/>
</dbReference>